<dbReference type="RefSeq" id="WP_252472063.1">
    <property type="nucleotide sequence ID" value="NZ_JALBWM010000132.1"/>
</dbReference>
<accession>A0A9X2ERE9</accession>
<dbReference type="InterPro" id="IPR057084">
    <property type="entry name" value="Int_N"/>
</dbReference>
<evidence type="ECO:0000256" key="1">
    <source>
        <dbReference type="ARBA" id="ARBA00022908"/>
    </source>
</evidence>
<keyword evidence="1" id="KW-0229">DNA integration</keyword>
<dbReference type="Pfam" id="PF24624">
    <property type="entry name" value="Int_N"/>
    <property type="match status" value="1"/>
</dbReference>
<evidence type="ECO:0000313" key="8">
    <source>
        <dbReference type="EMBL" id="MCO1336415.1"/>
    </source>
</evidence>
<dbReference type="PROSITE" id="PS51900">
    <property type="entry name" value="CB"/>
    <property type="match status" value="1"/>
</dbReference>
<dbReference type="PROSITE" id="PS51898">
    <property type="entry name" value="TYR_RECOMBINASE"/>
    <property type="match status" value="1"/>
</dbReference>
<gene>
    <name evidence="8" type="ORF">MO867_18945</name>
</gene>
<feature type="region of interest" description="Disordered" evidence="5">
    <location>
        <begin position="1"/>
        <end position="21"/>
    </location>
</feature>
<dbReference type="InterPro" id="IPR044068">
    <property type="entry name" value="CB"/>
</dbReference>
<evidence type="ECO:0000256" key="3">
    <source>
        <dbReference type="ARBA" id="ARBA00023172"/>
    </source>
</evidence>
<keyword evidence="2 4" id="KW-0238">DNA-binding</keyword>
<dbReference type="EMBL" id="JALBWM010000132">
    <property type="protein sequence ID" value="MCO1336415.1"/>
    <property type="molecule type" value="Genomic_DNA"/>
</dbReference>
<protein>
    <recommendedName>
        <fullName evidence="10">Phage integrase family protein</fullName>
    </recommendedName>
</protein>
<evidence type="ECO:0000256" key="2">
    <source>
        <dbReference type="ARBA" id="ARBA00023125"/>
    </source>
</evidence>
<feature type="domain" description="Core-binding (CB)" evidence="7">
    <location>
        <begin position="58"/>
        <end position="143"/>
    </location>
</feature>
<organism evidence="8 9">
    <name type="scientific">Microbulbifer okhotskensis</name>
    <dbReference type="NCBI Taxonomy" id="2926617"/>
    <lineage>
        <taxon>Bacteria</taxon>
        <taxon>Pseudomonadati</taxon>
        <taxon>Pseudomonadota</taxon>
        <taxon>Gammaproteobacteria</taxon>
        <taxon>Cellvibrionales</taxon>
        <taxon>Microbulbiferaceae</taxon>
        <taxon>Microbulbifer</taxon>
    </lineage>
</organism>
<dbReference type="InterPro" id="IPR011010">
    <property type="entry name" value="DNA_brk_join_enz"/>
</dbReference>
<dbReference type="AlphaFoldDB" id="A0A9X2ERE9"/>
<dbReference type="GO" id="GO:0015074">
    <property type="term" value="P:DNA integration"/>
    <property type="evidence" value="ECO:0007669"/>
    <property type="project" value="UniProtKB-KW"/>
</dbReference>
<sequence length="244" mass="28030">MAIKQVRKGWQADVQPEGRGGKRVRRTFKTKREAEKFEVEQKAVANQGNWQAPTRDNRRLLELVDDWYELYGHTLKDGARRKVNLERTCERLGNPRGMNVTGEAWLRYRNDRLQQDSNIGKPVNPNTVNHEHAYLSAMFGTLIKLRNWKQDNPLRGIPKIKLDEPELIYLELEEIDRLLSELAQSRNPDVLVIAKICLSTGARWGEAQGLIAHRLRNDQVHYVKTKNSKARAVPIGGCSKLCVS</sequence>
<dbReference type="InterPro" id="IPR002104">
    <property type="entry name" value="Integrase_catalytic"/>
</dbReference>
<comment type="caution">
    <text evidence="8">The sequence shown here is derived from an EMBL/GenBank/DDBJ whole genome shotgun (WGS) entry which is preliminary data.</text>
</comment>
<evidence type="ECO:0000259" key="6">
    <source>
        <dbReference type="PROSITE" id="PS51898"/>
    </source>
</evidence>
<dbReference type="InterPro" id="IPR013762">
    <property type="entry name" value="Integrase-like_cat_sf"/>
</dbReference>
<keyword evidence="3" id="KW-0233">DNA recombination</keyword>
<name>A0A9X2ERE9_9GAMM</name>
<evidence type="ECO:0000259" key="7">
    <source>
        <dbReference type="PROSITE" id="PS51900"/>
    </source>
</evidence>
<reference evidence="8" key="1">
    <citation type="journal article" date="2022" name="Arch. Microbiol.">
        <title>Microbulbifer okhotskensis sp. nov., isolated from a deep bottom sediment of the Okhotsk Sea.</title>
        <authorList>
            <person name="Romanenko L."/>
            <person name="Kurilenko V."/>
            <person name="Otstavnykh N."/>
            <person name="Velansky P."/>
            <person name="Isaeva M."/>
            <person name="Mikhailov V."/>
        </authorList>
    </citation>
    <scope>NUCLEOTIDE SEQUENCE</scope>
    <source>
        <strain evidence="8">OS29</strain>
    </source>
</reference>
<evidence type="ECO:0008006" key="10">
    <source>
        <dbReference type="Google" id="ProtNLM"/>
    </source>
</evidence>
<dbReference type="Gene3D" id="1.10.443.10">
    <property type="entry name" value="Intergrase catalytic core"/>
    <property type="match status" value="1"/>
</dbReference>
<dbReference type="SUPFAM" id="SSF56349">
    <property type="entry name" value="DNA breaking-rejoining enzymes"/>
    <property type="match status" value="1"/>
</dbReference>
<evidence type="ECO:0000256" key="4">
    <source>
        <dbReference type="PROSITE-ProRule" id="PRU01248"/>
    </source>
</evidence>
<keyword evidence="9" id="KW-1185">Reference proteome</keyword>
<evidence type="ECO:0000256" key="5">
    <source>
        <dbReference type="SAM" id="MobiDB-lite"/>
    </source>
</evidence>
<dbReference type="GO" id="GO:0003677">
    <property type="term" value="F:DNA binding"/>
    <property type="evidence" value="ECO:0007669"/>
    <property type="project" value="UniProtKB-UniRule"/>
</dbReference>
<dbReference type="Proteomes" id="UP001139028">
    <property type="component" value="Unassembled WGS sequence"/>
</dbReference>
<proteinExistence type="predicted"/>
<evidence type="ECO:0000313" key="9">
    <source>
        <dbReference type="Proteomes" id="UP001139028"/>
    </source>
</evidence>
<feature type="domain" description="Tyr recombinase" evidence="6">
    <location>
        <begin position="165"/>
        <end position="244"/>
    </location>
</feature>
<dbReference type="GO" id="GO:0006310">
    <property type="term" value="P:DNA recombination"/>
    <property type="evidence" value="ECO:0007669"/>
    <property type="project" value="UniProtKB-KW"/>
</dbReference>